<evidence type="ECO:0000313" key="4">
    <source>
        <dbReference type="EMBL" id="SEN03172.1"/>
    </source>
</evidence>
<name>A0A1H8D7J7_9PROT</name>
<evidence type="ECO:0000256" key="1">
    <source>
        <dbReference type="SAM" id="Phobius"/>
    </source>
</evidence>
<feature type="transmembrane region" description="Helical" evidence="1">
    <location>
        <begin position="64"/>
        <end position="84"/>
    </location>
</feature>
<feature type="transmembrane region" description="Helical" evidence="1">
    <location>
        <begin position="120"/>
        <end position="137"/>
    </location>
</feature>
<dbReference type="EMBL" id="FOCP01000006">
    <property type="protein sequence ID" value="SEN03172.1"/>
    <property type="molecule type" value="Genomic_DNA"/>
</dbReference>
<feature type="transmembrane region" description="Helical" evidence="1">
    <location>
        <begin position="312"/>
        <end position="332"/>
    </location>
</feature>
<dbReference type="PANTHER" id="PTHR39084">
    <property type="entry name" value="MEMBRANE PROTEIN-RELATED"/>
    <property type="match status" value="1"/>
</dbReference>
<evidence type="ECO:0000313" key="5">
    <source>
        <dbReference type="Proteomes" id="UP000199459"/>
    </source>
</evidence>
<keyword evidence="1" id="KW-0472">Membrane</keyword>
<proteinExistence type="predicted"/>
<feature type="transmembrane region" description="Helical" evidence="1">
    <location>
        <begin position="96"/>
        <end position="114"/>
    </location>
</feature>
<feature type="transmembrane region" description="Helical" evidence="1">
    <location>
        <begin position="272"/>
        <end position="292"/>
    </location>
</feature>
<feature type="transmembrane region" description="Helical" evidence="1">
    <location>
        <begin position="149"/>
        <end position="167"/>
    </location>
</feature>
<feature type="transmembrane region" description="Helical" evidence="1">
    <location>
        <begin position="375"/>
        <end position="395"/>
    </location>
</feature>
<feature type="transmembrane region" description="Helical" evidence="1">
    <location>
        <begin position="42"/>
        <end position="58"/>
    </location>
</feature>
<feature type="transmembrane region" description="Helical" evidence="1">
    <location>
        <begin position="237"/>
        <end position="260"/>
    </location>
</feature>
<sequence>MNLEELFQDSELFHLPHFVTSLAIGLLIGIERERSSAAKAGVRTFALVAMFGTLAAMLSEKTGAPWFLVGGLLIVGIMTITAYIRTNSESATDPGTTTVVAIAICYGLGAIVWYGDTTLAVMLAIIATILLYFKAELHGITQNLGRRDLVSILQFAVLTFIILPVLPDEEYGPYQALNPYQIWLMVVLISGVSLSGYVALRLVGERHGAVLLGLLGGLVSSTATTLVYTRLSSNSQSFVQLAIVVILIANLTVLIRLTFVSSVVSVNILPQLLPVLGAGLLFGTGVALYWWYRLREHSDMPVPEINNPTELRTAAGFGVLYAIVLFLAAWLSDVAGVHGLYAVALVSGLTDVDAITLTSLRLFELGKLEAAETVTAISLGIISNIAFKIGLIAFIGNSFIVWRCATGMLATAAGIGLALIVLVL</sequence>
<dbReference type="Proteomes" id="UP000199459">
    <property type="component" value="Unassembled WGS sequence"/>
</dbReference>
<dbReference type="AlphaFoldDB" id="A0A1H8D7J7"/>
<dbReference type="STRING" id="917.SAMN05216326_10612"/>
<feature type="domain" description="DUF4010" evidence="3">
    <location>
        <begin position="187"/>
        <end position="396"/>
    </location>
</feature>
<dbReference type="InterPro" id="IPR049177">
    <property type="entry name" value="MgtC_SapB_SrpB_YhiD_N"/>
</dbReference>
<dbReference type="InterPro" id="IPR025105">
    <property type="entry name" value="DUF4010"/>
</dbReference>
<evidence type="ECO:0000259" key="3">
    <source>
        <dbReference type="Pfam" id="PF13194"/>
    </source>
</evidence>
<dbReference type="RefSeq" id="WP_090629442.1">
    <property type="nucleotide sequence ID" value="NZ_FOCP01000006.1"/>
</dbReference>
<protein>
    <submittedName>
        <fullName evidence="4">Uncharacterized membrane protein, DUF4010 family</fullName>
    </submittedName>
</protein>
<reference evidence="4 5" key="1">
    <citation type="submission" date="2016-10" db="EMBL/GenBank/DDBJ databases">
        <authorList>
            <person name="de Groot N.N."/>
        </authorList>
    </citation>
    <scope>NUCLEOTIDE SEQUENCE [LARGE SCALE GENOMIC DNA]</scope>
    <source>
        <strain evidence="4 5">Nm22</strain>
    </source>
</reference>
<dbReference type="OrthoDB" id="9813718at2"/>
<feature type="transmembrane region" description="Helical" evidence="1">
    <location>
        <begin position="182"/>
        <end position="203"/>
    </location>
</feature>
<feature type="domain" description="MgtC/SapB/SrpB/YhiD N-terminal" evidence="2">
    <location>
        <begin position="19"/>
        <end position="138"/>
    </location>
</feature>
<feature type="transmembrane region" description="Helical" evidence="1">
    <location>
        <begin position="12"/>
        <end position="30"/>
    </location>
</feature>
<feature type="transmembrane region" description="Helical" evidence="1">
    <location>
        <begin position="400"/>
        <end position="423"/>
    </location>
</feature>
<organism evidence="4 5">
    <name type="scientific">Nitrosomonas marina</name>
    <dbReference type="NCBI Taxonomy" id="917"/>
    <lineage>
        <taxon>Bacteria</taxon>
        <taxon>Pseudomonadati</taxon>
        <taxon>Pseudomonadota</taxon>
        <taxon>Betaproteobacteria</taxon>
        <taxon>Nitrosomonadales</taxon>
        <taxon>Nitrosomonadaceae</taxon>
        <taxon>Nitrosomonas</taxon>
    </lineage>
</organism>
<feature type="transmembrane region" description="Helical" evidence="1">
    <location>
        <begin position="339"/>
        <end position="363"/>
    </location>
</feature>
<gene>
    <name evidence="4" type="ORF">SAMN05216325_10690</name>
</gene>
<feature type="transmembrane region" description="Helical" evidence="1">
    <location>
        <begin position="210"/>
        <end position="231"/>
    </location>
</feature>
<keyword evidence="1" id="KW-0812">Transmembrane</keyword>
<dbReference type="Pfam" id="PF13194">
    <property type="entry name" value="DUF4010"/>
    <property type="match status" value="1"/>
</dbReference>
<dbReference type="PANTHER" id="PTHR39084:SF1">
    <property type="entry name" value="DUF4010 DOMAIN-CONTAINING PROTEIN"/>
    <property type="match status" value="1"/>
</dbReference>
<keyword evidence="1" id="KW-1133">Transmembrane helix</keyword>
<evidence type="ECO:0000259" key="2">
    <source>
        <dbReference type="Pfam" id="PF02308"/>
    </source>
</evidence>
<dbReference type="Pfam" id="PF02308">
    <property type="entry name" value="MgtC"/>
    <property type="match status" value="1"/>
</dbReference>
<accession>A0A1H8D7J7</accession>